<feature type="transmembrane region" description="Helical" evidence="15">
    <location>
        <begin position="614"/>
        <end position="635"/>
    </location>
</feature>
<dbReference type="GO" id="GO:0006954">
    <property type="term" value="P:inflammatory response"/>
    <property type="evidence" value="ECO:0007669"/>
    <property type="project" value="UniProtKB-KW"/>
</dbReference>
<comment type="similarity">
    <text evidence="2">Belongs to the Toll-like receptor family.</text>
</comment>
<keyword evidence="13" id="KW-0325">Glycoprotein</keyword>
<keyword evidence="9" id="KW-0391">Immunity</keyword>
<dbReference type="PANTHER" id="PTHR24365:SF521">
    <property type="entry name" value="TOLL-LIKE RECEPTOR 4"/>
    <property type="match status" value="1"/>
</dbReference>
<keyword evidence="12" id="KW-0675">Receptor</keyword>
<evidence type="ECO:0000256" key="8">
    <source>
        <dbReference type="ARBA" id="ARBA00022737"/>
    </source>
</evidence>
<keyword evidence="11 15" id="KW-0472">Membrane</keyword>
<evidence type="ECO:0000256" key="13">
    <source>
        <dbReference type="ARBA" id="ARBA00023180"/>
    </source>
</evidence>
<dbReference type="AlphaFoldDB" id="A0A6J2V5G1"/>
<accession>A0A6J2V5G1</accession>
<evidence type="ECO:0000313" key="16">
    <source>
        <dbReference type="Proteomes" id="UP000504632"/>
    </source>
</evidence>
<dbReference type="GO" id="GO:0046696">
    <property type="term" value="C:lipopolysaccharide receptor complex"/>
    <property type="evidence" value="ECO:0007669"/>
    <property type="project" value="TreeGrafter"/>
</dbReference>
<dbReference type="PANTHER" id="PTHR24365">
    <property type="entry name" value="TOLL-LIKE RECEPTOR"/>
    <property type="match status" value="1"/>
</dbReference>
<keyword evidence="6 15" id="KW-0812">Transmembrane</keyword>
<dbReference type="Gene3D" id="3.80.10.10">
    <property type="entry name" value="Ribonuclease Inhibitor"/>
    <property type="match status" value="1"/>
</dbReference>
<dbReference type="GO" id="GO:0032497">
    <property type="term" value="P:detection of lipopolysaccharide"/>
    <property type="evidence" value="ECO:0007669"/>
    <property type="project" value="TreeGrafter"/>
</dbReference>
<evidence type="ECO:0000256" key="12">
    <source>
        <dbReference type="ARBA" id="ARBA00023170"/>
    </source>
</evidence>
<evidence type="ECO:0000256" key="6">
    <source>
        <dbReference type="ARBA" id="ARBA00022692"/>
    </source>
</evidence>
<dbReference type="GO" id="GO:0050829">
    <property type="term" value="P:defense response to Gram-negative bacterium"/>
    <property type="evidence" value="ECO:0007669"/>
    <property type="project" value="TreeGrafter"/>
</dbReference>
<name>A0A6J2V5G1_CHACN</name>
<dbReference type="GO" id="GO:0034142">
    <property type="term" value="P:toll-like receptor 4 signaling pathway"/>
    <property type="evidence" value="ECO:0007669"/>
    <property type="project" value="TreeGrafter"/>
</dbReference>
<evidence type="ECO:0000256" key="14">
    <source>
        <dbReference type="ARBA" id="ARBA00023198"/>
    </source>
</evidence>
<dbReference type="OrthoDB" id="1421090at2759"/>
<evidence type="ECO:0000256" key="10">
    <source>
        <dbReference type="ARBA" id="ARBA00022989"/>
    </source>
</evidence>
<sequence length="651" mass="74862">MTNLHYDNLIYHQISENIHYSCSGRNLSSIPNHFSPMVEILDLSFNFLSFLNKTTVPLFSNLQVLDLTRCHIQHIDDDAFHNVRNLTTLILTGNPITYMGPNVLNALTKLQRLVLVDSGLLSLELPIHSLTNLQELKVGTNNIKSMAMPPYMISFKDFRLLDLHANNISFIKVDHTSVLREIGRNLTLILSRNPILYIESGAFENIYLRELKILDAFVSFNATRDGLKTLAGLSVGRLVFGNHRDTRKIRILDFYYLDALCFIKFKEIYFLQRHFVGQRIHVFRCMANATKITIKRCKIWNMEYIPFHQLKELVLDSTSLDSIPDIPLSHQHTLEKLVVTDNRLASFHGFSDMPLLQYVDLSRNEMSIIECCSKKFRGTPQLRHLNLSLNTDIKLLGENPFSGLETLEALDFHHSHLNGIGQYSLLKNLQQLTYLDISFSGIYFTYYKSFDGLDSLRVLKMAGNNLLGEILQYLFANLTQLELLDISNCGTESMMYSTFKDLHQLKHLFLSGNKLMTLDFSSLKAIRNVYLDNNQIASIPLNVLQNRPENLSVFDLSNNPIDCSCSQTDFISWIVNHQQILKQPQNIFCHSLSQTPVTRVIDFDLENCAYRKKAAVIVVSLFVIISLLLVSVLTYKFQFWNRLRRAIFAQK</sequence>
<evidence type="ECO:0000256" key="7">
    <source>
        <dbReference type="ARBA" id="ARBA00022729"/>
    </source>
</evidence>
<dbReference type="GO" id="GO:0001875">
    <property type="term" value="F:lipopolysaccharide immune receptor activity"/>
    <property type="evidence" value="ECO:0007669"/>
    <property type="project" value="TreeGrafter"/>
</dbReference>
<evidence type="ECO:0000256" key="4">
    <source>
        <dbReference type="ARBA" id="ARBA00022588"/>
    </source>
</evidence>
<dbReference type="SUPFAM" id="SSF52058">
    <property type="entry name" value="L domain-like"/>
    <property type="match status" value="2"/>
</dbReference>
<organism evidence="16 17">
    <name type="scientific">Chanos chanos</name>
    <name type="common">Milkfish</name>
    <name type="synonym">Mugil chanos</name>
    <dbReference type="NCBI Taxonomy" id="29144"/>
    <lineage>
        <taxon>Eukaryota</taxon>
        <taxon>Metazoa</taxon>
        <taxon>Chordata</taxon>
        <taxon>Craniata</taxon>
        <taxon>Vertebrata</taxon>
        <taxon>Euteleostomi</taxon>
        <taxon>Actinopterygii</taxon>
        <taxon>Neopterygii</taxon>
        <taxon>Teleostei</taxon>
        <taxon>Ostariophysi</taxon>
        <taxon>Gonorynchiformes</taxon>
        <taxon>Chanidae</taxon>
        <taxon>Chanos</taxon>
    </lineage>
</organism>
<protein>
    <submittedName>
        <fullName evidence="17">Toll-like receptor 4</fullName>
    </submittedName>
</protein>
<evidence type="ECO:0000256" key="15">
    <source>
        <dbReference type="SAM" id="Phobius"/>
    </source>
</evidence>
<keyword evidence="7" id="KW-0732">Signal</keyword>
<dbReference type="SMART" id="SM00369">
    <property type="entry name" value="LRR_TYP"/>
    <property type="match status" value="7"/>
</dbReference>
<dbReference type="GeneID" id="115810401"/>
<dbReference type="InterPro" id="IPR003591">
    <property type="entry name" value="Leu-rich_rpt_typical-subtyp"/>
</dbReference>
<dbReference type="GO" id="GO:0045087">
    <property type="term" value="P:innate immune response"/>
    <property type="evidence" value="ECO:0007669"/>
    <property type="project" value="UniProtKB-KW"/>
</dbReference>
<dbReference type="InParanoid" id="A0A6J2V5G1"/>
<evidence type="ECO:0000256" key="11">
    <source>
        <dbReference type="ARBA" id="ARBA00023136"/>
    </source>
</evidence>
<keyword evidence="10 15" id="KW-1133">Transmembrane helix</keyword>
<keyword evidence="8" id="KW-0677">Repeat</keyword>
<reference evidence="17" key="1">
    <citation type="submission" date="2025-08" db="UniProtKB">
        <authorList>
            <consortium name="RefSeq"/>
        </authorList>
    </citation>
    <scope>IDENTIFICATION</scope>
</reference>
<dbReference type="GO" id="GO:0005886">
    <property type="term" value="C:plasma membrane"/>
    <property type="evidence" value="ECO:0007669"/>
    <property type="project" value="UniProtKB-SubCell"/>
</dbReference>
<evidence type="ECO:0000256" key="9">
    <source>
        <dbReference type="ARBA" id="ARBA00022859"/>
    </source>
</evidence>
<evidence type="ECO:0000256" key="5">
    <source>
        <dbReference type="ARBA" id="ARBA00022614"/>
    </source>
</evidence>
<keyword evidence="5" id="KW-0433">Leucine-rich repeat</keyword>
<dbReference type="RefSeq" id="XP_030628190.1">
    <property type="nucleotide sequence ID" value="XM_030772330.1"/>
</dbReference>
<keyword evidence="3" id="KW-1003">Cell membrane</keyword>
<keyword evidence="4" id="KW-0399">Innate immunity</keyword>
<proteinExistence type="inferred from homology"/>
<dbReference type="InterPro" id="IPR032675">
    <property type="entry name" value="LRR_dom_sf"/>
</dbReference>
<dbReference type="GO" id="GO:0002755">
    <property type="term" value="P:MyD88-dependent toll-like receptor signaling pathway"/>
    <property type="evidence" value="ECO:0007669"/>
    <property type="project" value="TreeGrafter"/>
</dbReference>
<comment type="subcellular location">
    <subcellularLocation>
        <location evidence="1">Cell membrane</location>
        <topology evidence="1">Single-pass type I membrane protein</topology>
    </subcellularLocation>
</comment>
<gene>
    <name evidence="17" type="primary">LOC115810401</name>
</gene>
<dbReference type="Pfam" id="PF13855">
    <property type="entry name" value="LRR_8"/>
    <property type="match status" value="3"/>
</dbReference>
<dbReference type="GO" id="GO:0001530">
    <property type="term" value="F:lipopolysaccharide binding"/>
    <property type="evidence" value="ECO:0007669"/>
    <property type="project" value="TreeGrafter"/>
</dbReference>
<dbReference type="Proteomes" id="UP000504632">
    <property type="component" value="Chromosome 4"/>
</dbReference>
<evidence type="ECO:0000313" key="17">
    <source>
        <dbReference type="RefSeq" id="XP_030628190.1"/>
    </source>
</evidence>
<keyword evidence="16" id="KW-1185">Reference proteome</keyword>
<evidence type="ECO:0000256" key="3">
    <source>
        <dbReference type="ARBA" id="ARBA00022475"/>
    </source>
</evidence>
<dbReference type="InterPro" id="IPR001611">
    <property type="entry name" value="Leu-rich_rpt"/>
</dbReference>
<evidence type="ECO:0000256" key="1">
    <source>
        <dbReference type="ARBA" id="ARBA00004251"/>
    </source>
</evidence>
<evidence type="ECO:0000256" key="2">
    <source>
        <dbReference type="ARBA" id="ARBA00009634"/>
    </source>
</evidence>
<keyword evidence="14" id="KW-0395">Inflammatory response</keyword>